<dbReference type="AlphaFoldDB" id="G3WP23"/>
<dbReference type="InterPro" id="IPR036179">
    <property type="entry name" value="Ig-like_dom_sf"/>
</dbReference>
<evidence type="ECO:0000259" key="3">
    <source>
        <dbReference type="Pfam" id="PF07654"/>
    </source>
</evidence>
<keyword evidence="2" id="KW-0812">Transmembrane</keyword>
<evidence type="ECO:0000256" key="2">
    <source>
        <dbReference type="SAM" id="Phobius"/>
    </source>
</evidence>
<feature type="transmembrane region" description="Helical" evidence="2">
    <location>
        <begin position="126"/>
        <end position="153"/>
    </location>
</feature>
<dbReference type="InParanoid" id="G3WP23"/>
<dbReference type="STRING" id="9305.ENSSHAP00000017178"/>
<dbReference type="InterPro" id="IPR013783">
    <property type="entry name" value="Ig-like_fold"/>
</dbReference>
<sequence length="154" mass="16919">PRAPLSPSVFLVRSQDAVACLVIDFYPKELHVSLASLRASVLAQSLIVTPTAHGTYNAIQIGRIGENESITCSVQHLGKETLVSFQPGMVSQNVGNLKPEHPVAQDKRLKKPSHQRKSGPKQRNQVLLGLLGLRLLLMKTLAINILFTTMFLIF</sequence>
<reference evidence="4 5" key="1">
    <citation type="journal article" date="2011" name="Proc. Natl. Acad. Sci. U.S.A.">
        <title>Genetic diversity and population structure of the endangered marsupial Sarcophilus harrisii (Tasmanian devil).</title>
        <authorList>
            <person name="Miller W."/>
            <person name="Hayes V.M."/>
            <person name="Ratan A."/>
            <person name="Petersen D.C."/>
            <person name="Wittekindt N.E."/>
            <person name="Miller J."/>
            <person name="Walenz B."/>
            <person name="Knight J."/>
            <person name="Qi J."/>
            <person name="Zhao F."/>
            <person name="Wang Q."/>
            <person name="Bedoya-Reina O.C."/>
            <person name="Katiyar N."/>
            <person name="Tomsho L.P."/>
            <person name="Kasson L.M."/>
            <person name="Hardie R.A."/>
            <person name="Woodbridge P."/>
            <person name="Tindall E.A."/>
            <person name="Bertelsen M.F."/>
            <person name="Dixon D."/>
            <person name="Pyecroft S."/>
            <person name="Helgen K.M."/>
            <person name="Lesk A.M."/>
            <person name="Pringle T.H."/>
            <person name="Patterson N."/>
            <person name="Zhang Y."/>
            <person name="Kreiss A."/>
            <person name="Woods G.M."/>
            <person name="Jones M.E."/>
            <person name="Schuster S.C."/>
        </authorList>
    </citation>
    <scope>NUCLEOTIDE SEQUENCE [LARGE SCALE GENOMIC DNA]</scope>
</reference>
<keyword evidence="2" id="KW-1133">Transmembrane helix</keyword>
<reference evidence="4" key="3">
    <citation type="submission" date="2025-09" db="UniProtKB">
        <authorList>
            <consortium name="Ensembl"/>
        </authorList>
    </citation>
    <scope>IDENTIFICATION</scope>
</reference>
<dbReference type="Proteomes" id="UP000007648">
    <property type="component" value="Unassembled WGS sequence"/>
</dbReference>
<dbReference type="HOGENOM" id="CLU_083214_0_0_1"/>
<evidence type="ECO:0000256" key="1">
    <source>
        <dbReference type="SAM" id="MobiDB-lite"/>
    </source>
</evidence>
<dbReference type="Pfam" id="PF07654">
    <property type="entry name" value="C1-set"/>
    <property type="match status" value="1"/>
</dbReference>
<feature type="compositionally biased region" description="Basic residues" evidence="1">
    <location>
        <begin position="108"/>
        <end position="120"/>
    </location>
</feature>
<dbReference type="Gene3D" id="2.60.40.10">
    <property type="entry name" value="Immunoglobulins"/>
    <property type="match status" value="1"/>
</dbReference>
<reference evidence="4" key="2">
    <citation type="submission" date="2025-08" db="UniProtKB">
        <authorList>
            <consortium name="Ensembl"/>
        </authorList>
    </citation>
    <scope>IDENTIFICATION</scope>
</reference>
<dbReference type="GeneTree" id="ENSGT01020000230916"/>
<evidence type="ECO:0000313" key="4">
    <source>
        <dbReference type="Ensembl" id="ENSSHAP00000017178.2"/>
    </source>
</evidence>
<proteinExistence type="predicted"/>
<accession>G3WP23</accession>
<protein>
    <recommendedName>
        <fullName evidence="3">Immunoglobulin C1-set domain-containing protein</fullName>
    </recommendedName>
</protein>
<feature type="region of interest" description="Disordered" evidence="1">
    <location>
        <begin position="101"/>
        <end position="121"/>
    </location>
</feature>
<keyword evidence="2" id="KW-0472">Membrane</keyword>
<keyword evidence="5" id="KW-1185">Reference proteome</keyword>
<dbReference type="FunFam" id="2.60.40.10:FF:001810">
    <property type="entry name" value="T cell receptor delta constant"/>
    <property type="match status" value="1"/>
</dbReference>
<dbReference type="InterPro" id="IPR003597">
    <property type="entry name" value="Ig_C1-set"/>
</dbReference>
<dbReference type="Ensembl" id="ENSSHAT00000017321.2">
    <property type="protein sequence ID" value="ENSSHAP00000017178.2"/>
    <property type="gene ID" value="ENSSHAG00000014600.2"/>
</dbReference>
<dbReference type="SUPFAM" id="SSF48726">
    <property type="entry name" value="Immunoglobulin"/>
    <property type="match status" value="1"/>
</dbReference>
<evidence type="ECO:0000313" key="5">
    <source>
        <dbReference type="Proteomes" id="UP000007648"/>
    </source>
</evidence>
<dbReference type="eggNOG" id="ENOG502SA5D">
    <property type="taxonomic scope" value="Eukaryota"/>
</dbReference>
<name>G3WP23_SARHA</name>
<organism evidence="4 5">
    <name type="scientific">Sarcophilus harrisii</name>
    <name type="common">Tasmanian devil</name>
    <name type="synonym">Sarcophilus laniarius</name>
    <dbReference type="NCBI Taxonomy" id="9305"/>
    <lineage>
        <taxon>Eukaryota</taxon>
        <taxon>Metazoa</taxon>
        <taxon>Chordata</taxon>
        <taxon>Craniata</taxon>
        <taxon>Vertebrata</taxon>
        <taxon>Euteleostomi</taxon>
        <taxon>Mammalia</taxon>
        <taxon>Metatheria</taxon>
        <taxon>Dasyuromorphia</taxon>
        <taxon>Dasyuridae</taxon>
        <taxon>Sarcophilus</taxon>
    </lineage>
</organism>
<feature type="domain" description="Immunoglobulin C1-set" evidence="3">
    <location>
        <begin position="13"/>
        <end position="77"/>
    </location>
</feature>